<keyword evidence="3" id="KW-1185">Reference proteome</keyword>
<protein>
    <recommendedName>
        <fullName evidence="4">Non-structural maintenance of chromosomes element 4</fullName>
    </recommendedName>
</protein>
<gene>
    <name evidence="2" type="ORF">PCOR1329_LOCUS27043</name>
</gene>
<evidence type="ECO:0000256" key="1">
    <source>
        <dbReference type="SAM" id="MobiDB-lite"/>
    </source>
</evidence>
<feature type="region of interest" description="Disordered" evidence="1">
    <location>
        <begin position="92"/>
        <end position="111"/>
    </location>
</feature>
<sequence length="251" mass="27575">MFAEASEGAPAPPRQKRLRGEDGAEGGGEGTAGPGLNTKEKQLMKEMAKLILQHEDIHRSNARDGNVVLEMDGKSKLKLSLDRSVASYDKEGKAAKAEAEEQDETYLGNPQGKKPDAFLRAILYHLHVALKENTELVGADMNESDASAVKNAAEIVNAAGARAPQKNSFQATRCFMIECKDEEKDGKVRWILAADRHRQVVEAIRALKPAKKWQEKIGLVIDDDYAPRSKCAKKVEELAFKAKPKAKGKKK</sequence>
<proteinExistence type="predicted"/>
<organism evidence="2 3">
    <name type="scientific">Prorocentrum cordatum</name>
    <dbReference type="NCBI Taxonomy" id="2364126"/>
    <lineage>
        <taxon>Eukaryota</taxon>
        <taxon>Sar</taxon>
        <taxon>Alveolata</taxon>
        <taxon>Dinophyceae</taxon>
        <taxon>Prorocentrales</taxon>
        <taxon>Prorocentraceae</taxon>
        <taxon>Prorocentrum</taxon>
    </lineage>
</organism>
<dbReference type="EMBL" id="CAUYUJ010009727">
    <property type="protein sequence ID" value="CAK0827530.1"/>
    <property type="molecule type" value="Genomic_DNA"/>
</dbReference>
<dbReference type="Proteomes" id="UP001189429">
    <property type="component" value="Unassembled WGS sequence"/>
</dbReference>
<comment type="caution">
    <text evidence="2">The sequence shown here is derived from an EMBL/GenBank/DDBJ whole genome shotgun (WGS) entry which is preliminary data.</text>
</comment>
<evidence type="ECO:0000313" key="3">
    <source>
        <dbReference type="Proteomes" id="UP001189429"/>
    </source>
</evidence>
<evidence type="ECO:0000313" key="2">
    <source>
        <dbReference type="EMBL" id="CAK0827530.1"/>
    </source>
</evidence>
<name>A0ABN9S6Y3_9DINO</name>
<accession>A0ABN9S6Y3</accession>
<evidence type="ECO:0008006" key="4">
    <source>
        <dbReference type="Google" id="ProtNLM"/>
    </source>
</evidence>
<reference evidence="2" key="1">
    <citation type="submission" date="2023-10" db="EMBL/GenBank/DDBJ databases">
        <authorList>
            <person name="Chen Y."/>
            <person name="Shah S."/>
            <person name="Dougan E. K."/>
            <person name="Thang M."/>
            <person name="Chan C."/>
        </authorList>
    </citation>
    <scope>NUCLEOTIDE SEQUENCE [LARGE SCALE GENOMIC DNA]</scope>
</reference>
<feature type="region of interest" description="Disordered" evidence="1">
    <location>
        <begin position="1"/>
        <end position="43"/>
    </location>
</feature>